<dbReference type="Pfam" id="PF26639">
    <property type="entry name" value="Het-6_barrel"/>
    <property type="match status" value="1"/>
</dbReference>
<evidence type="ECO:0000259" key="1">
    <source>
        <dbReference type="Pfam" id="PF06985"/>
    </source>
</evidence>
<name>G0RKF4_HYPJQ</name>
<keyword evidence="3" id="KW-1185">Reference proteome</keyword>
<dbReference type="VEuPathDB" id="FungiDB:TRIREDRAFT_108025"/>
<dbReference type="InterPro" id="IPR010730">
    <property type="entry name" value="HET"/>
</dbReference>
<evidence type="ECO:0000313" key="3">
    <source>
        <dbReference type="Proteomes" id="UP000008984"/>
    </source>
</evidence>
<dbReference type="eggNOG" id="ENOG502SMXX">
    <property type="taxonomic scope" value="Eukaryota"/>
</dbReference>
<proteinExistence type="predicted"/>
<dbReference type="GeneID" id="18481583"/>
<dbReference type="Proteomes" id="UP000008984">
    <property type="component" value="Unassembled WGS sequence"/>
</dbReference>
<accession>G0RKF4</accession>
<dbReference type="RefSeq" id="XP_006965748.1">
    <property type="nucleotide sequence ID" value="XM_006965686.1"/>
</dbReference>
<sequence length="911" mass="104377">MAANTEPGFFRLIVLSQGQWEDEIRCTLLPFDRSRDGYPPYKALSYAWGRWSRVPPEVLVNGRKARVTPNLEIALRHLRHEDADIALWIDALCIDQSNTEERSSQVAQMRDIYSRAVEVIIFLGSGLQLGMPKPPSSRDQRPFQRFGGCKADFLLASQYIDAWKTSSLKKPVQPLEVFAFLTIVSQSREIPNPLGVLEDIPDAHMAALAEALRHTLLAPWWDRIWVVQEAVVANSLTVRCGNVEVPWALLVAAAEVLCDWQSIHGKYPSSLSTADAKVFNLATRILYLDNFRTHWAQSRGTNLLLLLRYFGFRRTSDERDRVYALLGLCNEATVLRPDYSLQVDEVHMAPVLVAIRNTKSLAVLNGDHSRKVRQDIPSWIPDWSTERESIERRRTELSTLYDACKGISLLLMTENNKSVSELIRDDIASLLGKLKAEYYPQRLLRAEYAARLRDPRTSIFHSPTVGPEIEKICGDLAMYYHTDGLRELPRYSTIIHSGQSLRIIGRKVGTVTKTTEPIHESLNAEIAAKVLGEWAKVARARPVEYTHDMFLRTIFSDMKKTPDESLRRLQAGDIDSRDGGLILGRDPDETLAPLFLDYDRFAEVIRLSISKRAMFFINDVDEFYSASLKSLDKQEMLLSQSEKLFGQNGKEEAHIETIHQHMKLISEARLLQHSRFLRPREDILMSESASLDDSFDGAMRLLNGRLVHYAQGLSSREIAGEKYAPEVAEPGEAPQPTVYLHRDDFRKSQEEMINEHRELLRQQKELILQNKSVFDRDTEQKQLKSQEFYYDRRFFAKYGHMGMGPMLMKEGDEVYIVPGSRVPLVLRPESCCENRTCSHSPRRFRLIGDCFVHGVMDGELGLDGFDILTIDELSDDKHSWKEFNDGRDRRLDNLELVYILLKRLYGIFEEL</sequence>
<reference evidence="2 3" key="1">
    <citation type="journal article" date="2008" name="Nat. Biotechnol.">
        <title>Genome sequencing and analysis of the biomass-degrading fungus Trichoderma reesei (syn. Hypocrea jecorina).</title>
        <authorList>
            <person name="Martinez D."/>
            <person name="Berka R.M."/>
            <person name="Henrissat B."/>
            <person name="Saloheimo M."/>
            <person name="Arvas M."/>
            <person name="Baker S.E."/>
            <person name="Chapman J."/>
            <person name="Chertkov O."/>
            <person name="Coutinho P.M."/>
            <person name="Cullen D."/>
            <person name="Danchin E.G."/>
            <person name="Grigoriev I.V."/>
            <person name="Harris P."/>
            <person name="Jackson M."/>
            <person name="Kubicek C.P."/>
            <person name="Han C.S."/>
            <person name="Ho I."/>
            <person name="Larrondo L.F."/>
            <person name="de Leon A.L."/>
            <person name="Magnuson J.K."/>
            <person name="Merino S."/>
            <person name="Misra M."/>
            <person name="Nelson B."/>
            <person name="Putnam N."/>
            <person name="Robbertse B."/>
            <person name="Salamov A.A."/>
            <person name="Schmoll M."/>
            <person name="Terry A."/>
            <person name="Thayer N."/>
            <person name="Westerholm-Parvinen A."/>
            <person name="Schoch C.L."/>
            <person name="Yao J."/>
            <person name="Barabote R."/>
            <person name="Nelson M.A."/>
            <person name="Detter C."/>
            <person name="Bruce D."/>
            <person name="Kuske C.R."/>
            <person name="Xie G."/>
            <person name="Richardson P."/>
            <person name="Rokhsar D.S."/>
            <person name="Lucas S.M."/>
            <person name="Rubin E.M."/>
            <person name="Dunn-Coleman N."/>
            <person name="Ward M."/>
            <person name="Brettin T.S."/>
        </authorList>
    </citation>
    <scope>NUCLEOTIDE SEQUENCE [LARGE SCALE GENOMIC DNA]</scope>
    <source>
        <strain evidence="2 3">QM6a</strain>
    </source>
</reference>
<dbReference type="HOGENOM" id="CLU_297545_0_0_1"/>
<dbReference type="OrthoDB" id="3557394at2759"/>
<organism evidence="3">
    <name type="scientific">Hypocrea jecorina (strain QM6a)</name>
    <name type="common">Trichoderma reesei</name>
    <dbReference type="NCBI Taxonomy" id="431241"/>
    <lineage>
        <taxon>Eukaryota</taxon>
        <taxon>Fungi</taxon>
        <taxon>Dikarya</taxon>
        <taxon>Ascomycota</taxon>
        <taxon>Pezizomycotina</taxon>
        <taxon>Sordariomycetes</taxon>
        <taxon>Hypocreomycetidae</taxon>
        <taxon>Hypocreales</taxon>
        <taxon>Hypocreaceae</taxon>
        <taxon>Trichoderma</taxon>
    </lineage>
</organism>
<dbReference type="PANTHER" id="PTHR24148">
    <property type="entry name" value="ANKYRIN REPEAT DOMAIN-CONTAINING PROTEIN 39 HOMOLOG-RELATED"/>
    <property type="match status" value="1"/>
</dbReference>
<dbReference type="InterPro" id="IPR052895">
    <property type="entry name" value="HetReg/Transcr_Mod"/>
</dbReference>
<dbReference type="AlphaFoldDB" id="G0RKF4"/>
<dbReference type="PANTHER" id="PTHR24148:SF73">
    <property type="entry name" value="HET DOMAIN PROTEIN (AFU_ORTHOLOGUE AFUA_8G01020)"/>
    <property type="match status" value="1"/>
</dbReference>
<dbReference type="EMBL" id="GL985065">
    <property type="protein sequence ID" value="EGR48336.1"/>
    <property type="molecule type" value="Genomic_DNA"/>
</dbReference>
<feature type="domain" description="Heterokaryon incompatibility" evidence="1">
    <location>
        <begin position="41"/>
        <end position="229"/>
    </location>
</feature>
<dbReference type="STRING" id="431241.G0RKF4"/>
<gene>
    <name evidence="2" type="ORF">TRIREDRAFT_108025</name>
</gene>
<evidence type="ECO:0000313" key="2">
    <source>
        <dbReference type="EMBL" id="EGR48336.1"/>
    </source>
</evidence>
<dbReference type="KEGG" id="tre:TRIREDRAFT_108025"/>
<protein>
    <submittedName>
        <fullName evidence="2">Predicted protein</fullName>
    </submittedName>
</protein>
<dbReference type="Pfam" id="PF06985">
    <property type="entry name" value="HET"/>
    <property type="match status" value="1"/>
</dbReference>